<feature type="domain" description="XdhC Rossmann" evidence="3">
    <location>
        <begin position="182"/>
        <end position="324"/>
    </location>
</feature>
<dbReference type="InterPro" id="IPR003777">
    <property type="entry name" value="XdhC_CoxI"/>
</dbReference>
<comment type="caution">
    <text evidence="4">The sequence shown here is derived from an EMBL/GenBank/DDBJ whole genome shotgun (WGS) entry which is preliminary data.</text>
</comment>
<feature type="domain" description="XdhC- CoxI" evidence="2">
    <location>
        <begin position="17"/>
        <end position="71"/>
    </location>
</feature>
<dbReference type="Proteomes" id="UP001501747">
    <property type="component" value="Unassembled WGS sequence"/>
</dbReference>
<evidence type="ECO:0000256" key="1">
    <source>
        <dbReference type="SAM" id="MobiDB-lite"/>
    </source>
</evidence>
<proteinExistence type="predicted"/>
<organism evidence="4 5">
    <name type="scientific">Allokutzneria multivorans</name>
    <dbReference type="NCBI Taxonomy" id="1142134"/>
    <lineage>
        <taxon>Bacteria</taxon>
        <taxon>Bacillati</taxon>
        <taxon>Actinomycetota</taxon>
        <taxon>Actinomycetes</taxon>
        <taxon>Pseudonocardiales</taxon>
        <taxon>Pseudonocardiaceae</taxon>
        <taxon>Allokutzneria</taxon>
    </lineage>
</organism>
<dbReference type="Pfam" id="PF02625">
    <property type="entry name" value="XdhC_CoxI"/>
    <property type="match status" value="1"/>
</dbReference>
<dbReference type="Pfam" id="PF13478">
    <property type="entry name" value="XdhC_C"/>
    <property type="match status" value="1"/>
</dbReference>
<evidence type="ECO:0000313" key="5">
    <source>
        <dbReference type="Proteomes" id="UP001501747"/>
    </source>
</evidence>
<dbReference type="EMBL" id="BAABAL010000009">
    <property type="protein sequence ID" value="GAA4007950.1"/>
    <property type="molecule type" value="Genomic_DNA"/>
</dbReference>
<dbReference type="InterPro" id="IPR052698">
    <property type="entry name" value="MoCofactor_Util/Proc"/>
</dbReference>
<dbReference type="PANTHER" id="PTHR30388">
    <property type="entry name" value="ALDEHYDE OXIDOREDUCTASE MOLYBDENUM COFACTOR ASSEMBLY PROTEIN"/>
    <property type="match status" value="1"/>
</dbReference>
<evidence type="ECO:0000259" key="2">
    <source>
        <dbReference type="Pfam" id="PF02625"/>
    </source>
</evidence>
<evidence type="ECO:0000313" key="4">
    <source>
        <dbReference type="EMBL" id="GAA4007950.1"/>
    </source>
</evidence>
<gene>
    <name evidence="4" type="ORF">GCM10022247_32660</name>
</gene>
<dbReference type="PANTHER" id="PTHR30388:SF4">
    <property type="entry name" value="MOLYBDENUM COFACTOR INSERTION CHAPERONE PAOD"/>
    <property type="match status" value="1"/>
</dbReference>
<feature type="region of interest" description="Disordered" evidence="1">
    <location>
        <begin position="331"/>
        <end position="350"/>
    </location>
</feature>
<sequence length="350" mass="36792">MHEIAGELARWGDTDLAFAVATVIDVRGSAPRGPGAAMALRADGVVVGSVSGGCVEGAVYELAHQVLSEGGVLRHSFTYSPDDPFAVGLTCGGEIEVFVRSGRSAAMAAAVDAAASAQAVALVTVLDTGAEVAVFADHHVGFSAPEMHAVAREMLLTGRTGLRTLPDGTEFFVESIAAPPRMLVFGAVDYAGAVSRVGKFLGYHVTICDARAVFATAERFPDADEVVVEWPHRYLASTHTDARTVVCVLTHDEKFDVPVLMEALRMPLAFVGALGSRRTNEARAERLRAAGLTEEELARLRAPIGLDLGARSPEETAVSIAAEIVAARHGGTGRPLSEVDGPIHRSHRHG</sequence>
<reference evidence="5" key="1">
    <citation type="journal article" date="2019" name="Int. J. Syst. Evol. Microbiol.">
        <title>The Global Catalogue of Microorganisms (GCM) 10K type strain sequencing project: providing services to taxonomists for standard genome sequencing and annotation.</title>
        <authorList>
            <consortium name="The Broad Institute Genomics Platform"/>
            <consortium name="The Broad Institute Genome Sequencing Center for Infectious Disease"/>
            <person name="Wu L."/>
            <person name="Ma J."/>
        </authorList>
    </citation>
    <scope>NUCLEOTIDE SEQUENCE [LARGE SCALE GENOMIC DNA]</scope>
    <source>
        <strain evidence="5">JCM 17342</strain>
    </source>
</reference>
<dbReference type="Gene3D" id="3.40.50.720">
    <property type="entry name" value="NAD(P)-binding Rossmann-like Domain"/>
    <property type="match status" value="1"/>
</dbReference>
<dbReference type="RefSeq" id="WP_344875539.1">
    <property type="nucleotide sequence ID" value="NZ_BAABAL010000009.1"/>
</dbReference>
<protein>
    <submittedName>
        <fullName evidence="4">XdhC family protein</fullName>
    </submittedName>
</protein>
<dbReference type="InterPro" id="IPR027051">
    <property type="entry name" value="XdhC_Rossmann_dom"/>
</dbReference>
<keyword evidence="5" id="KW-1185">Reference proteome</keyword>
<evidence type="ECO:0000259" key="3">
    <source>
        <dbReference type="Pfam" id="PF13478"/>
    </source>
</evidence>
<accession>A0ABP7S7W0</accession>
<name>A0ABP7S7W0_9PSEU</name>